<dbReference type="PANTHER" id="PTHR43179">
    <property type="entry name" value="RHAMNOSYLTRANSFERASE WBBL"/>
    <property type="match status" value="1"/>
</dbReference>
<proteinExistence type="predicted"/>
<reference evidence="3" key="1">
    <citation type="submission" date="2020-02" db="EMBL/GenBank/DDBJ databases">
        <authorList>
            <person name="Meier V. D."/>
        </authorList>
    </citation>
    <scope>NUCLEOTIDE SEQUENCE</scope>
    <source>
        <strain evidence="3">AVDCRST_MAG59</strain>
    </source>
</reference>
<evidence type="ECO:0000256" key="1">
    <source>
        <dbReference type="SAM" id="MobiDB-lite"/>
    </source>
</evidence>
<dbReference type="Pfam" id="PF00535">
    <property type="entry name" value="Glycos_transf_2"/>
    <property type="match status" value="1"/>
</dbReference>
<dbReference type="Pfam" id="PF13641">
    <property type="entry name" value="Glyco_tranf_2_3"/>
    <property type="match status" value="1"/>
</dbReference>
<evidence type="ECO:0000313" key="3">
    <source>
        <dbReference type="EMBL" id="CAA9577662.1"/>
    </source>
</evidence>
<dbReference type="GO" id="GO:0016757">
    <property type="term" value="F:glycosyltransferase activity"/>
    <property type="evidence" value="ECO:0007669"/>
    <property type="project" value="UniProtKB-KW"/>
</dbReference>
<dbReference type="InterPro" id="IPR029044">
    <property type="entry name" value="Nucleotide-diphossugar_trans"/>
</dbReference>
<evidence type="ECO:0000259" key="2">
    <source>
        <dbReference type="Pfam" id="PF00535"/>
    </source>
</evidence>
<feature type="region of interest" description="Disordered" evidence="1">
    <location>
        <begin position="1"/>
        <end position="60"/>
    </location>
</feature>
<name>A0A6J4VMC8_9BACT</name>
<dbReference type="SUPFAM" id="SSF53448">
    <property type="entry name" value="Nucleotide-diphospho-sugar transferases"/>
    <property type="match status" value="3"/>
</dbReference>
<feature type="region of interest" description="Disordered" evidence="1">
    <location>
        <begin position="790"/>
        <end position="828"/>
    </location>
</feature>
<dbReference type="EMBL" id="CADCWF010000316">
    <property type="protein sequence ID" value="CAA9577662.1"/>
    <property type="molecule type" value="Genomic_DNA"/>
</dbReference>
<sequence>MARSDESASGGEQGSAPAAPGEAPAEGKVGPRPEDGFDPGTDHESADSAPLPSTGDDLPEHPSATVVVVLAQTDLAIQQFSLTGVLATTRVAEDEVLVVDDGGDAERAAWLTSLLDQHAQLRLLPVAAEATPAARINRGLAEAAREIAVVLDGDTIVPDGWLARLAGHLADTVVGLVGPGANRSPAEAVVAIDYVDTDGFARFAREQALAHDGVGAPVRVVPLFCAAGRREVFERIGPFDEGYQGAEFAAEDYALRLKAAGCRLVWAHDVVVHRVPPAPPASTGSGTVASVADQRRFEATWGVRWEPDLPSPDTRPIAVVCSRPGTAFPVVTGGRLSLAGWTLAPAGVRSVDAIVDGARRERLDYGLPPGRTDLAAAYPGYPDPAACGFEGAVSVAGLADGAHQAVIRVSALDNRQIDLVVPFEIDSAAVTSGRILAWADRPIPGMRNVVTEGHLPVLGWALSADGIERVEAVIDGTPRGVLTYGSLRPDVPAVYPEFPDVEHCGFVGIVPVPGLETGPHQAVIRVVSGAGNQVEIVRAFEVAPANELAGEAPTVNVHYAVWLDKHRPTEADVARARDEAAHLADPPTLSLLLDPADAPPELVEATVDSIRAQAYDGWELWLPGGRGGTQGDLVDRLARSDSRIKLAPPGDGEGFAPFANATCGLAAGAFLAAVDPGDLLSPLALVEIARLLAAEPETDLLYADEDKADHAGRRWDPFFKPDWSPDLLLAMDYVGPFAVYRRRLVQELGGFRPGLAGRERFDLTLRVAERSPDAGRIRHLPRLLFSRHAPVSEPRPGEVDPPASAPASRTLTESLARRGADATVEPGSQPDRWRVRYALRDQPAVTIVLPTGGRMRFLRPCLDSIRHHTTYPNVRLLVVDNSGGTEVADLCDDLAAAGVAVRREPLMLEPFNFSALINHALPLVETPYLVLLNDDMTVVTPDWIEAMLEHAQRPEVGAVGCKLLYPDDTIQHAGVVFGPYEGSIHPFRHFPDTHPGYFGIHHVVRNVSAVTFACAMLRRDVVEEVGPLDEVNFKVAFNDADYCLRIRERGYRIIYTPHAVLHHYESVTKKSLAEPGEVAALRERWGDVIRHDPFYHPSLTREAENYGLDLR</sequence>
<protein>
    <submittedName>
        <fullName evidence="3">Glycosyl transferase, group 2 family protein</fullName>
    </submittedName>
</protein>
<feature type="compositionally biased region" description="Basic and acidic residues" evidence="1">
    <location>
        <begin position="29"/>
        <end position="46"/>
    </location>
</feature>
<accession>A0A6J4VMC8</accession>
<keyword evidence="3" id="KW-0808">Transferase</keyword>
<dbReference type="AlphaFoldDB" id="A0A6J4VMC8"/>
<feature type="compositionally biased region" description="Low complexity" evidence="1">
    <location>
        <begin position="7"/>
        <end position="28"/>
    </location>
</feature>
<organism evidence="3">
    <name type="scientific">uncultured Thermomicrobiales bacterium</name>
    <dbReference type="NCBI Taxonomy" id="1645740"/>
    <lineage>
        <taxon>Bacteria</taxon>
        <taxon>Pseudomonadati</taxon>
        <taxon>Thermomicrobiota</taxon>
        <taxon>Thermomicrobia</taxon>
        <taxon>Thermomicrobiales</taxon>
        <taxon>environmental samples</taxon>
    </lineage>
</organism>
<gene>
    <name evidence="3" type="ORF">AVDCRST_MAG59-4322</name>
</gene>
<dbReference type="Gene3D" id="3.90.550.10">
    <property type="entry name" value="Spore Coat Polysaccharide Biosynthesis Protein SpsA, Chain A"/>
    <property type="match status" value="3"/>
</dbReference>
<dbReference type="PANTHER" id="PTHR43179:SF7">
    <property type="entry name" value="RHAMNOSYLTRANSFERASE WBBL"/>
    <property type="match status" value="1"/>
</dbReference>
<dbReference type="InterPro" id="IPR001173">
    <property type="entry name" value="Glyco_trans_2-like"/>
</dbReference>
<feature type="domain" description="Glycosyltransferase 2-like" evidence="2">
    <location>
        <begin position="92"/>
        <end position="236"/>
    </location>
</feature>